<sequence length="326" mass="37160">MSIAPFSLDVLREIAATSVTINRHAAVAAYSLHVYDYCISFSDEYLYIHQARWTSIKVAYMICRYLPLFFFPVYLWAWLGDHSPTLCESIIHPLYGLMVIFPLSAQAVVLIRSFAFTGRNRYILTLFLLCYIALVVAEIWLFGFQFVFVDELFQLLGESGCYANDAHAEGGGAFAYLSAYPAAMIMLSAFLFDFVMMSVVVVHCLRIRGVGGRLGKMFLAQGFTAFILLSALNLVTACFYFGTSRQYDGLGLPMFLILPDVVACKLILMLRRRVSPTTTRQDRLHSILVRKAFDNLQLEEDFMADDHRDHNIDHEESQNRPIEQWD</sequence>
<dbReference type="EMBL" id="ML208266">
    <property type="protein sequence ID" value="TFK74874.1"/>
    <property type="molecule type" value="Genomic_DNA"/>
</dbReference>
<organism evidence="1 2">
    <name type="scientific">Pluteus cervinus</name>
    <dbReference type="NCBI Taxonomy" id="181527"/>
    <lineage>
        <taxon>Eukaryota</taxon>
        <taxon>Fungi</taxon>
        <taxon>Dikarya</taxon>
        <taxon>Basidiomycota</taxon>
        <taxon>Agaricomycotina</taxon>
        <taxon>Agaricomycetes</taxon>
        <taxon>Agaricomycetidae</taxon>
        <taxon>Agaricales</taxon>
        <taxon>Pluteineae</taxon>
        <taxon>Pluteaceae</taxon>
        <taxon>Pluteus</taxon>
    </lineage>
</organism>
<dbReference type="Proteomes" id="UP000308600">
    <property type="component" value="Unassembled WGS sequence"/>
</dbReference>
<reference evidence="1 2" key="1">
    <citation type="journal article" date="2019" name="Nat. Ecol. Evol.">
        <title>Megaphylogeny resolves global patterns of mushroom evolution.</title>
        <authorList>
            <person name="Varga T."/>
            <person name="Krizsan K."/>
            <person name="Foldi C."/>
            <person name="Dima B."/>
            <person name="Sanchez-Garcia M."/>
            <person name="Sanchez-Ramirez S."/>
            <person name="Szollosi G.J."/>
            <person name="Szarkandi J.G."/>
            <person name="Papp V."/>
            <person name="Albert L."/>
            <person name="Andreopoulos W."/>
            <person name="Angelini C."/>
            <person name="Antonin V."/>
            <person name="Barry K.W."/>
            <person name="Bougher N.L."/>
            <person name="Buchanan P."/>
            <person name="Buyck B."/>
            <person name="Bense V."/>
            <person name="Catcheside P."/>
            <person name="Chovatia M."/>
            <person name="Cooper J."/>
            <person name="Damon W."/>
            <person name="Desjardin D."/>
            <person name="Finy P."/>
            <person name="Geml J."/>
            <person name="Haridas S."/>
            <person name="Hughes K."/>
            <person name="Justo A."/>
            <person name="Karasinski D."/>
            <person name="Kautmanova I."/>
            <person name="Kiss B."/>
            <person name="Kocsube S."/>
            <person name="Kotiranta H."/>
            <person name="LaButti K.M."/>
            <person name="Lechner B.E."/>
            <person name="Liimatainen K."/>
            <person name="Lipzen A."/>
            <person name="Lukacs Z."/>
            <person name="Mihaltcheva S."/>
            <person name="Morgado L.N."/>
            <person name="Niskanen T."/>
            <person name="Noordeloos M.E."/>
            <person name="Ohm R.A."/>
            <person name="Ortiz-Santana B."/>
            <person name="Ovrebo C."/>
            <person name="Racz N."/>
            <person name="Riley R."/>
            <person name="Savchenko A."/>
            <person name="Shiryaev A."/>
            <person name="Soop K."/>
            <person name="Spirin V."/>
            <person name="Szebenyi C."/>
            <person name="Tomsovsky M."/>
            <person name="Tulloss R.E."/>
            <person name="Uehling J."/>
            <person name="Grigoriev I.V."/>
            <person name="Vagvolgyi C."/>
            <person name="Papp T."/>
            <person name="Martin F.M."/>
            <person name="Miettinen O."/>
            <person name="Hibbett D.S."/>
            <person name="Nagy L.G."/>
        </authorList>
    </citation>
    <scope>NUCLEOTIDE SEQUENCE [LARGE SCALE GENOMIC DNA]</scope>
    <source>
        <strain evidence="1 2">NL-1719</strain>
    </source>
</reference>
<evidence type="ECO:0000313" key="2">
    <source>
        <dbReference type="Proteomes" id="UP000308600"/>
    </source>
</evidence>
<name>A0ACD3BA42_9AGAR</name>
<keyword evidence="2" id="KW-1185">Reference proteome</keyword>
<protein>
    <submittedName>
        <fullName evidence="1">Uncharacterized protein</fullName>
    </submittedName>
</protein>
<proteinExistence type="predicted"/>
<evidence type="ECO:0000313" key="1">
    <source>
        <dbReference type="EMBL" id="TFK74874.1"/>
    </source>
</evidence>
<gene>
    <name evidence="1" type="ORF">BDN72DRAFT_637230</name>
</gene>
<accession>A0ACD3BA42</accession>